<proteinExistence type="predicted"/>
<accession>R7UVT0</accession>
<keyword evidence="4" id="KW-1133">Transmembrane helix</keyword>
<reference evidence="6 8" key="2">
    <citation type="journal article" date="2013" name="Nature">
        <title>Insights into bilaterian evolution from three spiralian genomes.</title>
        <authorList>
            <person name="Simakov O."/>
            <person name="Marletaz F."/>
            <person name="Cho S.J."/>
            <person name="Edsinger-Gonzales E."/>
            <person name="Havlak P."/>
            <person name="Hellsten U."/>
            <person name="Kuo D.H."/>
            <person name="Larsson T."/>
            <person name="Lv J."/>
            <person name="Arendt D."/>
            <person name="Savage R."/>
            <person name="Osoegawa K."/>
            <person name="de Jong P."/>
            <person name="Grimwood J."/>
            <person name="Chapman J.A."/>
            <person name="Shapiro H."/>
            <person name="Aerts A."/>
            <person name="Otillar R.P."/>
            <person name="Terry A.Y."/>
            <person name="Boore J.L."/>
            <person name="Grigoriev I.V."/>
            <person name="Lindberg D.R."/>
            <person name="Seaver E.C."/>
            <person name="Weisblat D.A."/>
            <person name="Putnam N.H."/>
            <person name="Rokhsar D.S."/>
        </authorList>
    </citation>
    <scope>NUCLEOTIDE SEQUENCE</scope>
    <source>
        <strain evidence="6 8">I ESC-2004</strain>
    </source>
</reference>
<keyword evidence="1" id="KW-0677">Repeat</keyword>
<evidence type="ECO:0000259" key="5">
    <source>
        <dbReference type="PROSITE" id="PS50948"/>
    </source>
</evidence>
<evidence type="ECO:0000313" key="7">
    <source>
        <dbReference type="EnsemblMetazoa" id="CapteP204107"/>
    </source>
</evidence>
<dbReference type="HOGENOM" id="CLU_025700_0_0_1"/>
<dbReference type="InterPro" id="IPR036383">
    <property type="entry name" value="TSP1_rpt_sf"/>
</dbReference>
<keyword evidence="4" id="KW-0812">Transmembrane</keyword>
<keyword evidence="8" id="KW-1185">Reference proteome</keyword>
<protein>
    <recommendedName>
        <fullName evidence="5">Apple domain-containing protein</fullName>
    </recommendedName>
</protein>
<evidence type="ECO:0000256" key="3">
    <source>
        <dbReference type="SAM" id="MobiDB-lite"/>
    </source>
</evidence>
<feature type="region of interest" description="Disordered" evidence="3">
    <location>
        <begin position="132"/>
        <end position="163"/>
    </location>
</feature>
<dbReference type="EMBL" id="KB299856">
    <property type="protein sequence ID" value="ELU07496.1"/>
    <property type="molecule type" value="Genomic_DNA"/>
</dbReference>
<dbReference type="Gene3D" id="2.20.100.10">
    <property type="entry name" value="Thrombospondin type-1 (TSP1) repeat"/>
    <property type="match status" value="1"/>
</dbReference>
<feature type="compositionally biased region" description="Polar residues" evidence="3">
    <location>
        <begin position="217"/>
        <end position="250"/>
    </location>
</feature>
<sequence>MAHDSFLMAHVMFPSGFIFTGCSIDDCHMDESKSDRRIFDLGSHLSRFLEVTLAECKQLCLEDQRCRSIDFSTLENNCHLNSVDSSDEAFREQNGWQVSDKVCSGENQVSFNLKSTSTSEKDFHANEITTHMSQTEGTTTIRSTSASMDTTFTSESGEPSQPTVITYEAYTPAGVTTDENPERTATSHELAVTSHKLAATSQEIAATPESAAPLESARSQTFEASEASTLAAQTFESPPRQNLISLTNPAEKQDVSTDRDQSPLALATAKVIDEFQLEWEIWAPWTVCHRSKESHRYEKLRFKLCLVSNEMDNKTDCHHHLTGIADGRQTYLKYAVQREECIADVDGSWAEWTAWSTCSASCDEGTTSRRRKCAGKSVNGRSCIGQVTQNGFCVQEKCPQDEALLSRSRSVLKRREELLPTHVFTESDSAASNIGIATVAIIVLVLPILVILSLDFFTLKHQLKE</sequence>
<evidence type="ECO:0000256" key="4">
    <source>
        <dbReference type="SAM" id="Phobius"/>
    </source>
</evidence>
<dbReference type="Pfam" id="PF00024">
    <property type="entry name" value="PAN_1"/>
    <property type="match status" value="1"/>
</dbReference>
<dbReference type="PANTHER" id="PTHR22906">
    <property type="entry name" value="PROPERDIN"/>
    <property type="match status" value="1"/>
</dbReference>
<evidence type="ECO:0000256" key="1">
    <source>
        <dbReference type="ARBA" id="ARBA00022737"/>
    </source>
</evidence>
<dbReference type="OrthoDB" id="446173at2759"/>
<dbReference type="Gene3D" id="3.50.4.10">
    <property type="entry name" value="Hepatocyte Growth Factor"/>
    <property type="match status" value="1"/>
</dbReference>
<dbReference type="STRING" id="283909.R7UVT0"/>
<dbReference type="SMART" id="SM00209">
    <property type="entry name" value="TSP1"/>
    <property type="match status" value="1"/>
</dbReference>
<dbReference type="SUPFAM" id="SSF82895">
    <property type="entry name" value="TSP-1 type 1 repeat"/>
    <property type="match status" value="1"/>
</dbReference>
<reference evidence="7" key="3">
    <citation type="submission" date="2015-06" db="UniProtKB">
        <authorList>
            <consortium name="EnsemblMetazoa"/>
        </authorList>
    </citation>
    <scope>IDENTIFICATION</scope>
</reference>
<dbReference type="AlphaFoldDB" id="R7UVT0"/>
<dbReference type="SUPFAM" id="SSF57414">
    <property type="entry name" value="Hairpin loop containing domain-like"/>
    <property type="match status" value="1"/>
</dbReference>
<name>R7UVT0_CAPTE</name>
<feature type="region of interest" description="Disordered" evidence="3">
    <location>
        <begin position="206"/>
        <end position="261"/>
    </location>
</feature>
<dbReference type="Proteomes" id="UP000014760">
    <property type="component" value="Unassembled WGS sequence"/>
</dbReference>
<dbReference type="Pfam" id="PF00090">
    <property type="entry name" value="TSP_1"/>
    <property type="match status" value="1"/>
</dbReference>
<dbReference type="PROSITE" id="PS50092">
    <property type="entry name" value="TSP1"/>
    <property type="match status" value="1"/>
</dbReference>
<reference evidence="8" key="1">
    <citation type="submission" date="2012-12" db="EMBL/GenBank/DDBJ databases">
        <authorList>
            <person name="Hellsten U."/>
            <person name="Grimwood J."/>
            <person name="Chapman J.A."/>
            <person name="Shapiro H."/>
            <person name="Aerts A."/>
            <person name="Otillar R.P."/>
            <person name="Terry A.Y."/>
            <person name="Boore J.L."/>
            <person name="Simakov O."/>
            <person name="Marletaz F."/>
            <person name="Cho S.-J."/>
            <person name="Edsinger-Gonzales E."/>
            <person name="Havlak P."/>
            <person name="Kuo D.-H."/>
            <person name="Larsson T."/>
            <person name="Lv J."/>
            <person name="Arendt D."/>
            <person name="Savage R."/>
            <person name="Osoegawa K."/>
            <person name="de Jong P."/>
            <person name="Lindberg D.R."/>
            <person name="Seaver E.C."/>
            <person name="Weisblat D.A."/>
            <person name="Putnam N.H."/>
            <person name="Grigoriev I.V."/>
            <person name="Rokhsar D.S."/>
        </authorList>
    </citation>
    <scope>NUCLEOTIDE SEQUENCE</scope>
    <source>
        <strain evidence="8">I ESC-2004</strain>
    </source>
</reference>
<dbReference type="InterPro" id="IPR003609">
    <property type="entry name" value="Pan_app"/>
</dbReference>
<keyword evidence="2" id="KW-1015">Disulfide bond</keyword>
<dbReference type="EMBL" id="AMQN01007053">
    <property type="status" value="NOT_ANNOTATED_CDS"/>
    <property type="molecule type" value="Genomic_DNA"/>
</dbReference>
<keyword evidence="4" id="KW-0472">Membrane</keyword>
<feature type="transmembrane region" description="Helical" evidence="4">
    <location>
        <begin position="434"/>
        <end position="457"/>
    </location>
</feature>
<gene>
    <name evidence="6" type="ORF">CAPTEDRAFT_204107</name>
</gene>
<dbReference type="InterPro" id="IPR052065">
    <property type="entry name" value="Compl_asym_regulator"/>
</dbReference>
<evidence type="ECO:0000256" key="2">
    <source>
        <dbReference type="ARBA" id="ARBA00023157"/>
    </source>
</evidence>
<dbReference type="EnsemblMetazoa" id="CapteT204107">
    <property type="protein sequence ID" value="CapteP204107"/>
    <property type="gene ID" value="CapteG204107"/>
</dbReference>
<evidence type="ECO:0000313" key="8">
    <source>
        <dbReference type="Proteomes" id="UP000014760"/>
    </source>
</evidence>
<dbReference type="InterPro" id="IPR000884">
    <property type="entry name" value="TSP1_rpt"/>
</dbReference>
<organism evidence="6">
    <name type="scientific">Capitella teleta</name>
    <name type="common">Polychaete worm</name>
    <dbReference type="NCBI Taxonomy" id="283909"/>
    <lineage>
        <taxon>Eukaryota</taxon>
        <taxon>Metazoa</taxon>
        <taxon>Spiralia</taxon>
        <taxon>Lophotrochozoa</taxon>
        <taxon>Annelida</taxon>
        <taxon>Polychaeta</taxon>
        <taxon>Sedentaria</taxon>
        <taxon>Scolecida</taxon>
        <taxon>Capitellidae</taxon>
        <taxon>Capitella</taxon>
    </lineage>
</organism>
<evidence type="ECO:0000313" key="6">
    <source>
        <dbReference type="EMBL" id="ELU07496.1"/>
    </source>
</evidence>
<feature type="compositionally biased region" description="Basic and acidic residues" evidence="3">
    <location>
        <begin position="251"/>
        <end position="261"/>
    </location>
</feature>
<feature type="domain" description="Apple" evidence="5">
    <location>
        <begin position="27"/>
        <end position="103"/>
    </location>
</feature>
<dbReference type="PROSITE" id="PS50948">
    <property type="entry name" value="PAN"/>
    <property type="match status" value="1"/>
</dbReference>